<keyword evidence="1" id="KW-0472">Membrane</keyword>
<feature type="transmembrane region" description="Helical" evidence="1">
    <location>
        <begin position="154"/>
        <end position="171"/>
    </location>
</feature>
<gene>
    <name evidence="2" type="ORF">GCM10009682_33380</name>
</gene>
<evidence type="ECO:0000313" key="3">
    <source>
        <dbReference type="Proteomes" id="UP001500218"/>
    </source>
</evidence>
<comment type="caution">
    <text evidence="2">The sequence shown here is derived from an EMBL/GenBank/DDBJ whole genome shotgun (WGS) entry which is preliminary data.</text>
</comment>
<keyword evidence="1" id="KW-0812">Transmembrane</keyword>
<accession>A0ABP4YAF0</accession>
<dbReference type="EMBL" id="BAAALT010000097">
    <property type="protein sequence ID" value="GAA1808909.1"/>
    <property type="molecule type" value="Genomic_DNA"/>
</dbReference>
<evidence type="ECO:0000256" key="1">
    <source>
        <dbReference type="SAM" id="Phobius"/>
    </source>
</evidence>
<feature type="transmembrane region" description="Helical" evidence="1">
    <location>
        <begin position="34"/>
        <end position="51"/>
    </location>
</feature>
<name>A0ABP4YAF0_9ACTN</name>
<keyword evidence="1" id="KW-1133">Transmembrane helix</keyword>
<sequence length="186" mass="18881">MSDEAVFFAVAALVLLAAGIGAGRWLARRPAITLWPLLGALVAVALLLSLIGDGATAALTATLLWAAVVTGTALIARRLRPAWAGVLGVLGGAVAVQAAMIAFVSARFSAAEAPREYALAWLPAAMTGAVKRLGGPDDPDALPLWVRISQDAGVLPWLLVICTGLALAYVARAGQATVTVAPAKAP</sequence>
<protein>
    <submittedName>
        <fullName evidence="2">Uncharacterized protein</fullName>
    </submittedName>
</protein>
<evidence type="ECO:0000313" key="2">
    <source>
        <dbReference type="EMBL" id="GAA1808909.1"/>
    </source>
</evidence>
<dbReference type="Proteomes" id="UP001500218">
    <property type="component" value="Unassembled WGS sequence"/>
</dbReference>
<keyword evidence="3" id="KW-1185">Reference proteome</keyword>
<proteinExistence type="predicted"/>
<feature type="transmembrane region" description="Helical" evidence="1">
    <location>
        <begin position="57"/>
        <end position="76"/>
    </location>
</feature>
<reference evidence="3" key="1">
    <citation type="journal article" date="2019" name="Int. J. Syst. Evol. Microbiol.">
        <title>The Global Catalogue of Microorganisms (GCM) 10K type strain sequencing project: providing services to taxonomists for standard genome sequencing and annotation.</title>
        <authorList>
            <consortium name="The Broad Institute Genomics Platform"/>
            <consortium name="The Broad Institute Genome Sequencing Center for Infectious Disease"/>
            <person name="Wu L."/>
            <person name="Ma J."/>
        </authorList>
    </citation>
    <scope>NUCLEOTIDE SEQUENCE [LARGE SCALE GENOMIC DNA]</scope>
    <source>
        <strain evidence="3">JCM 13250</strain>
    </source>
</reference>
<feature type="transmembrane region" description="Helical" evidence="1">
    <location>
        <begin position="6"/>
        <end position="27"/>
    </location>
</feature>
<dbReference type="RefSeq" id="WP_344132288.1">
    <property type="nucleotide sequence ID" value="NZ_BAAALT010000097.1"/>
</dbReference>
<feature type="transmembrane region" description="Helical" evidence="1">
    <location>
        <begin position="83"/>
        <end position="106"/>
    </location>
</feature>
<organism evidence="2 3">
    <name type="scientific">Luedemannella flava</name>
    <dbReference type="NCBI Taxonomy" id="349316"/>
    <lineage>
        <taxon>Bacteria</taxon>
        <taxon>Bacillati</taxon>
        <taxon>Actinomycetota</taxon>
        <taxon>Actinomycetes</taxon>
        <taxon>Micromonosporales</taxon>
        <taxon>Micromonosporaceae</taxon>
        <taxon>Luedemannella</taxon>
    </lineage>
</organism>